<keyword evidence="4 7" id="KW-0812">Transmembrane</keyword>
<feature type="transmembrane region" description="Helical" evidence="7">
    <location>
        <begin position="97"/>
        <end position="120"/>
    </location>
</feature>
<organism evidence="8 9">
    <name type="scientific">Ferrimonas pelagia</name>
    <dbReference type="NCBI Taxonomy" id="1177826"/>
    <lineage>
        <taxon>Bacteria</taxon>
        <taxon>Pseudomonadati</taxon>
        <taxon>Pseudomonadota</taxon>
        <taxon>Gammaproteobacteria</taxon>
        <taxon>Alteromonadales</taxon>
        <taxon>Ferrimonadaceae</taxon>
        <taxon>Ferrimonas</taxon>
    </lineage>
</organism>
<feature type="transmembrane region" description="Helical" evidence="7">
    <location>
        <begin position="176"/>
        <end position="201"/>
    </location>
</feature>
<proteinExistence type="inferred from homology"/>
<keyword evidence="6 7" id="KW-0472">Membrane</keyword>
<dbReference type="Gene3D" id="1.20.1630.10">
    <property type="entry name" value="Formate dehydrogenase/DMSO reductase domain"/>
    <property type="match status" value="1"/>
</dbReference>
<dbReference type="EMBL" id="BAABJZ010000086">
    <property type="protein sequence ID" value="GAA4891711.1"/>
    <property type="molecule type" value="Genomic_DNA"/>
</dbReference>
<dbReference type="InterPro" id="IPR052049">
    <property type="entry name" value="Electron_transfer_protein"/>
</dbReference>
<evidence type="ECO:0000256" key="3">
    <source>
        <dbReference type="ARBA" id="ARBA00022475"/>
    </source>
</evidence>
<dbReference type="Pfam" id="PF03916">
    <property type="entry name" value="NrfD"/>
    <property type="match status" value="1"/>
</dbReference>
<dbReference type="Proteomes" id="UP001499988">
    <property type="component" value="Unassembled WGS sequence"/>
</dbReference>
<comment type="caution">
    <text evidence="8">The sequence shown here is derived from an EMBL/GenBank/DDBJ whole genome shotgun (WGS) entry which is preliminary data.</text>
</comment>
<reference evidence="9" key="1">
    <citation type="journal article" date="2019" name="Int. J. Syst. Evol. Microbiol.">
        <title>The Global Catalogue of Microorganisms (GCM) 10K type strain sequencing project: providing services to taxonomists for standard genome sequencing and annotation.</title>
        <authorList>
            <consortium name="The Broad Institute Genomics Platform"/>
            <consortium name="The Broad Institute Genome Sequencing Center for Infectious Disease"/>
            <person name="Wu L."/>
            <person name="Ma J."/>
        </authorList>
    </citation>
    <scope>NUCLEOTIDE SEQUENCE [LARGE SCALE GENOMIC DNA]</scope>
    <source>
        <strain evidence="9">JCM 18401</strain>
    </source>
</reference>
<evidence type="ECO:0000256" key="4">
    <source>
        <dbReference type="ARBA" id="ARBA00022692"/>
    </source>
</evidence>
<evidence type="ECO:0000256" key="7">
    <source>
        <dbReference type="SAM" id="Phobius"/>
    </source>
</evidence>
<feature type="transmembrane region" description="Helical" evidence="7">
    <location>
        <begin position="254"/>
        <end position="277"/>
    </location>
</feature>
<feature type="transmembrane region" description="Helical" evidence="7">
    <location>
        <begin position="55"/>
        <end position="77"/>
    </location>
</feature>
<name>A0ABP9F3A4_9GAMM</name>
<evidence type="ECO:0000256" key="2">
    <source>
        <dbReference type="ARBA" id="ARBA00008929"/>
    </source>
</evidence>
<feature type="transmembrane region" description="Helical" evidence="7">
    <location>
        <begin position="221"/>
        <end position="242"/>
    </location>
</feature>
<keyword evidence="9" id="KW-1185">Reference proteome</keyword>
<evidence type="ECO:0000256" key="5">
    <source>
        <dbReference type="ARBA" id="ARBA00022989"/>
    </source>
</evidence>
<gene>
    <name evidence="8" type="primary">nrfD_1</name>
    <name evidence="8" type="ORF">GCM10023333_26310</name>
</gene>
<dbReference type="PANTHER" id="PTHR34856">
    <property type="entry name" value="PROTEIN NRFD"/>
    <property type="match status" value="1"/>
</dbReference>
<evidence type="ECO:0000313" key="8">
    <source>
        <dbReference type="EMBL" id="GAA4891711.1"/>
    </source>
</evidence>
<dbReference type="RefSeq" id="WP_345335868.1">
    <property type="nucleotide sequence ID" value="NZ_BAABJZ010000086.1"/>
</dbReference>
<evidence type="ECO:0000256" key="6">
    <source>
        <dbReference type="ARBA" id="ARBA00023136"/>
    </source>
</evidence>
<evidence type="ECO:0000256" key="1">
    <source>
        <dbReference type="ARBA" id="ARBA00004651"/>
    </source>
</evidence>
<feature type="transmembrane region" description="Helical" evidence="7">
    <location>
        <begin position="289"/>
        <end position="309"/>
    </location>
</feature>
<keyword evidence="5 7" id="KW-1133">Transmembrane helix</keyword>
<evidence type="ECO:0000313" key="9">
    <source>
        <dbReference type="Proteomes" id="UP001499988"/>
    </source>
</evidence>
<dbReference type="PANTHER" id="PTHR34856:SF2">
    <property type="entry name" value="PROTEIN NRFD"/>
    <property type="match status" value="1"/>
</dbReference>
<feature type="transmembrane region" description="Helical" evidence="7">
    <location>
        <begin position="20"/>
        <end position="43"/>
    </location>
</feature>
<protein>
    <submittedName>
        <fullName evidence="8">Polysulfide reductase NrfD</fullName>
    </submittedName>
</protein>
<feature type="transmembrane region" description="Helical" evidence="7">
    <location>
        <begin position="144"/>
        <end position="164"/>
    </location>
</feature>
<keyword evidence="3" id="KW-1003">Cell membrane</keyword>
<sequence length="315" mass="34593">MNATWGSVTQYDPVIWNWMIASYLFLAGLSAGALIVALAIRWYRKAKDQPYDHTPTLQAAALIAPVSICLGMLFLVMDLTKPLEFYLIVLNYNPSSVMSLGVMALNLYIPLTFVFCFWVFRKPIQRRLPRLTGLIDRIDRHHRGLLVVLFALALIAAIYTGILLSVLNSYPILNTAVLPALFLASSIAAGSAGNSLVGYWLARHQPSDDLNQMHQLEYPVAFSEALCLVLLFVGLLFSGPAAQTAINALTNGAWAVLFWSAVVGLGLGVPVLANLFASKHWLHGRFASLLLPCCTLVGVLAMRYFVVYAGQSYTI</sequence>
<comment type="similarity">
    <text evidence="2">Belongs to the NrfD family.</text>
</comment>
<accession>A0ABP9F3A4</accession>
<comment type="subcellular location">
    <subcellularLocation>
        <location evidence="1">Cell membrane</location>
        <topology evidence="1">Multi-pass membrane protein</topology>
    </subcellularLocation>
</comment>
<dbReference type="InterPro" id="IPR005614">
    <property type="entry name" value="NrfD-like"/>
</dbReference>